<organism evidence="3 5">
    <name type="scientific">Pseudodesulfovibrio indicus</name>
    <dbReference type="NCBI Taxonomy" id="1716143"/>
    <lineage>
        <taxon>Bacteria</taxon>
        <taxon>Pseudomonadati</taxon>
        <taxon>Thermodesulfobacteriota</taxon>
        <taxon>Desulfovibrionia</taxon>
        <taxon>Desulfovibrionales</taxon>
        <taxon>Desulfovibrionaceae</taxon>
    </lineage>
</organism>
<protein>
    <submittedName>
        <fullName evidence="3">O-acetyl-ADP-ribose deacetylase (Regulator of RNase III)</fullName>
    </submittedName>
    <submittedName>
        <fullName evidence="2">RNase III inhibitor</fullName>
    </submittedName>
</protein>
<dbReference type="OrthoDB" id="6194521at2"/>
<dbReference type="InterPro" id="IPR043472">
    <property type="entry name" value="Macro_dom-like"/>
</dbReference>
<dbReference type="PROSITE" id="PS51154">
    <property type="entry name" value="MACRO"/>
    <property type="match status" value="1"/>
</dbReference>
<feature type="domain" description="Macro" evidence="1">
    <location>
        <begin position="1"/>
        <end position="182"/>
    </location>
</feature>
<evidence type="ECO:0000313" key="5">
    <source>
        <dbReference type="Proteomes" id="UP000295506"/>
    </source>
</evidence>
<dbReference type="Proteomes" id="UP000055611">
    <property type="component" value="Chromosome"/>
</dbReference>
<dbReference type="PANTHER" id="PTHR11106">
    <property type="entry name" value="GANGLIOSIDE INDUCED DIFFERENTIATION ASSOCIATED PROTEIN 2-RELATED"/>
    <property type="match status" value="1"/>
</dbReference>
<dbReference type="InterPro" id="IPR002589">
    <property type="entry name" value="Macro_dom"/>
</dbReference>
<dbReference type="Pfam" id="PF01661">
    <property type="entry name" value="Macro"/>
    <property type="match status" value="1"/>
</dbReference>
<dbReference type="Proteomes" id="UP000295506">
    <property type="component" value="Unassembled WGS sequence"/>
</dbReference>
<evidence type="ECO:0000313" key="4">
    <source>
        <dbReference type="Proteomes" id="UP000055611"/>
    </source>
</evidence>
<dbReference type="SMART" id="SM00506">
    <property type="entry name" value="A1pp"/>
    <property type="match status" value="1"/>
</dbReference>
<proteinExistence type="predicted"/>
<dbReference type="PANTHER" id="PTHR11106:SF27">
    <property type="entry name" value="MACRO DOMAIN-CONTAINING PROTEIN"/>
    <property type="match status" value="1"/>
</dbReference>
<dbReference type="RefSeq" id="WP_066806098.1">
    <property type="nucleotide sequence ID" value="NZ_CP014206.1"/>
</dbReference>
<evidence type="ECO:0000313" key="2">
    <source>
        <dbReference type="EMBL" id="AMK12488.1"/>
    </source>
</evidence>
<evidence type="ECO:0000259" key="1">
    <source>
        <dbReference type="PROSITE" id="PS51154"/>
    </source>
</evidence>
<dbReference type="AlphaFoldDB" id="A0A126QRT9"/>
<name>A0A126QRT9_9BACT</name>
<dbReference type="KEGG" id="dej:AWY79_15970"/>
<sequence length="182" mass="19392">MQNTWSIGPGRITVREGDITRLDVDAIVNAANSRLAGGGGVDGAIHRAAGIERLQAACRAIIREIGSLPPGEAVLTPGFDLPARHIIHTVGPIWRGGNANEPGLLENAYANSLRLAHEHDIRTMAFPAISCGVYGYPVEDAAQIALSALKRGVNQGLVQEAVMVLHGEPAYRLWTRAAEHIL</sequence>
<reference evidence="2 4" key="1">
    <citation type="journal article" date="2016" name="Front. Microbiol.">
        <title>Genome Sequence of the Piezophilic, Mesophilic Sulfate-Reducing Bacterium Desulfovibrio indicus J2T.</title>
        <authorList>
            <person name="Cao J."/>
            <person name="Maignien L."/>
            <person name="Shao Z."/>
            <person name="Alain K."/>
            <person name="Jebbar M."/>
        </authorList>
    </citation>
    <scope>NUCLEOTIDE SEQUENCE [LARGE SCALE GENOMIC DNA]</scope>
    <source>
        <strain evidence="2 4">J2</strain>
    </source>
</reference>
<dbReference type="CDD" id="cd02908">
    <property type="entry name" value="Macro_OAADPr_deacetylase"/>
    <property type="match status" value="1"/>
</dbReference>
<reference evidence="3 5" key="2">
    <citation type="submission" date="2019-03" db="EMBL/GenBank/DDBJ databases">
        <title>Genomic Encyclopedia of Type Strains, Phase IV (KMG-IV): sequencing the most valuable type-strain genomes for metagenomic binning, comparative biology and taxonomic classification.</title>
        <authorList>
            <person name="Goeker M."/>
        </authorList>
    </citation>
    <scope>NUCLEOTIDE SEQUENCE [LARGE SCALE GENOMIC DNA]</scope>
    <source>
        <strain evidence="3 5">DSM 101483</strain>
    </source>
</reference>
<dbReference type="Gene3D" id="3.40.220.10">
    <property type="entry name" value="Leucine Aminopeptidase, subunit E, domain 1"/>
    <property type="match status" value="1"/>
</dbReference>
<evidence type="ECO:0000313" key="3">
    <source>
        <dbReference type="EMBL" id="TDT90795.1"/>
    </source>
</evidence>
<gene>
    <name evidence="2" type="ORF">AWY79_15970</name>
    <name evidence="3" type="ORF">EDC59_102227</name>
</gene>
<dbReference type="SUPFAM" id="SSF52949">
    <property type="entry name" value="Macro domain-like"/>
    <property type="match status" value="1"/>
</dbReference>
<dbReference type="EMBL" id="SOBK01000002">
    <property type="protein sequence ID" value="TDT90795.1"/>
    <property type="molecule type" value="Genomic_DNA"/>
</dbReference>
<dbReference type="NCBIfam" id="NF001664">
    <property type="entry name" value="PRK00431.1-6"/>
    <property type="match status" value="1"/>
</dbReference>
<dbReference type="EMBL" id="CP014206">
    <property type="protein sequence ID" value="AMK12488.1"/>
    <property type="molecule type" value="Genomic_DNA"/>
</dbReference>
<accession>A0A126QRT9</accession>
<keyword evidence="4" id="KW-1185">Reference proteome</keyword>